<reference evidence="4 5" key="1">
    <citation type="journal article" date="2016" name="Antonie Van Leeuwenhoek">
        <title>Dongia soli sp. nov., isolated from soil from Dokdo, Korea.</title>
        <authorList>
            <person name="Kim D.U."/>
            <person name="Lee H."/>
            <person name="Kim H."/>
            <person name="Kim S.G."/>
            <person name="Ka J.O."/>
        </authorList>
    </citation>
    <scope>NUCLEOTIDE SEQUENCE [LARGE SCALE GENOMIC DNA]</scope>
    <source>
        <strain evidence="4 5">D78</strain>
    </source>
</reference>
<comment type="similarity">
    <text evidence="1">Belongs to the DadA oxidoreductase family.</text>
</comment>
<feature type="domain" description="FAD dependent oxidoreductase" evidence="3">
    <location>
        <begin position="17"/>
        <end position="410"/>
    </location>
</feature>
<comment type="caution">
    <text evidence="4">The sequence shown here is derived from an EMBL/GenBank/DDBJ whole genome shotgun (WGS) entry which is preliminary data.</text>
</comment>
<dbReference type="Gene3D" id="3.30.9.10">
    <property type="entry name" value="D-Amino Acid Oxidase, subunit A, domain 2"/>
    <property type="match status" value="2"/>
</dbReference>
<accession>A0ABU5EIG9</accession>
<dbReference type="Pfam" id="PF01266">
    <property type="entry name" value="DAO"/>
    <property type="match status" value="1"/>
</dbReference>
<protein>
    <submittedName>
        <fullName evidence="4">FAD-binding oxidoreductase</fullName>
        <ecNumber evidence="4">1.-.-.-</ecNumber>
    </submittedName>
</protein>
<dbReference type="Gene3D" id="3.50.50.60">
    <property type="entry name" value="FAD/NAD(P)-binding domain"/>
    <property type="match status" value="2"/>
</dbReference>
<dbReference type="PANTHER" id="PTHR13847">
    <property type="entry name" value="SARCOSINE DEHYDROGENASE-RELATED"/>
    <property type="match status" value="1"/>
</dbReference>
<evidence type="ECO:0000256" key="1">
    <source>
        <dbReference type="ARBA" id="ARBA00009410"/>
    </source>
</evidence>
<evidence type="ECO:0000313" key="4">
    <source>
        <dbReference type="EMBL" id="MDY0885126.1"/>
    </source>
</evidence>
<dbReference type="EC" id="1.-.-.-" evidence="4"/>
<evidence type="ECO:0000313" key="5">
    <source>
        <dbReference type="Proteomes" id="UP001279642"/>
    </source>
</evidence>
<dbReference type="PANTHER" id="PTHR13847:SF280">
    <property type="entry name" value="D-AMINO ACID DEHYDROGENASE"/>
    <property type="match status" value="1"/>
</dbReference>
<proteinExistence type="inferred from homology"/>
<dbReference type="SUPFAM" id="SSF51905">
    <property type="entry name" value="FAD/NAD(P)-binding domain"/>
    <property type="match status" value="1"/>
</dbReference>
<evidence type="ECO:0000259" key="3">
    <source>
        <dbReference type="Pfam" id="PF01266"/>
    </source>
</evidence>
<evidence type="ECO:0000256" key="2">
    <source>
        <dbReference type="ARBA" id="ARBA00023002"/>
    </source>
</evidence>
<dbReference type="RefSeq" id="WP_320510194.1">
    <property type="nucleotide sequence ID" value="NZ_JAXCLW010000007.1"/>
</dbReference>
<dbReference type="EMBL" id="JAXCLW010000007">
    <property type="protein sequence ID" value="MDY0885126.1"/>
    <property type="molecule type" value="Genomic_DNA"/>
</dbReference>
<keyword evidence="2 4" id="KW-0560">Oxidoreductase</keyword>
<name>A0ABU5EIG9_9PROT</name>
<dbReference type="Proteomes" id="UP001279642">
    <property type="component" value="Unassembled WGS sequence"/>
</dbReference>
<sequence length="440" mass="48231">MSVFSSFTGQPLPDRADVAIIGAGIMGCATAYYLAKRGVSVVLLDKSRIAGQQSTRAWGFVRIMSRDAAEVPLMMEAMNIWPGLEAELQTDLDWRREGCLFMADNEKELQGYEEWMPIARDYQLDTKLLSAGEVAKLLPGLRGSGKGGLYSPSEGQAEPRKVAPAFAQRAAELGALIFEGCGAVKVETINGKVDTVLTEAGPVRTNAVLVCAGASSWRVLRGLGLDLPQQYVRSTAMRTNRIAPLTGLCFYGQHIGFRQRKDGSITLADEVSTDVDLTLGHLRAMRWFLPPMVEMRDMFTFRVNDFAWRDLVHRLPWRPEAQQPLIHDRDPLIPANPKRVHRAIANLRHAFPAAGAVQAVESWACHIDCIPDGIPVIGPLPGIEGLLIATGYCGHGFAMGPITGQLMTELITTGATALDLRAFRFTRFAEGDVKKPRAIY</sequence>
<dbReference type="InterPro" id="IPR036188">
    <property type="entry name" value="FAD/NAD-bd_sf"/>
</dbReference>
<gene>
    <name evidence="4" type="ORF">SMD27_19945</name>
</gene>
<dbReference type="GO" id="GO:0016491">
    <property type="term" value="F:oxidoreductase activity"/>
    <property type="evidence" value="ECO:0007669"/>
    <property type="project" value="UniProtKB-KW"/>
</dbReference>
<keyword evidence="5" id="KW-1185">Reference proteome</keyword>
<dbReference type="InterPro" id="IPR006076">
    <property type="entry name" value="FAD-dep_OxRdtase"/>
</dbReference>
<organism evidence="4 5">
    <name type="scientific">Dongia soli</name>
    <dbReference type="NCBI Taxonomy" id="600628"/>
    <lineage>
        <taxon>Bacteria</taxon>
        <taxon>Pseudomonadati</taxon>
        <taxon>Pseudomonadota</taxon>
        <taxon>Alphaproteobacteria</taxon>
        <taxon>Rhodospirillales</taxon>
        <taxon>Dongiaceae</taxon>
        <taxon>Dongia</taxon>
    </lineage>
</organism>